<evidence type="ECO:0000256" key="1">
    <source>
        <dbReference type="SAM" id="SignalP"/>
    </source>
</evidence>
<accession>A0A3D8SW57</accession>
<dbReference type="AlphaFoldDB" id="A0A3D8SW57"/>
<comment type="caution">
    <text evidence="2">The sequence shown here is derived from an EMBL/GenBank/DDBJ whole genome shotgun (WGS) entry which is preliminary data.</text>
</comment>
<sequence>MKKSTSTALAIQALSNLATARLITISTTVGDTVLHLQEPTLDNSVTFTSGTAAVINIQQGSSPETFTFQANGNNVFIKCVSAEEPGSSEPEPCTGVDGDSSSFSLQQVGPGVFSIQLSNSELLWTVAQDGTLTVRPLGAPGQFFAIDGAKEGASNSDL</sequence>
<organism evidence="2 3">
    <name type="scientific">Aspergillus mulundensis</name>
    <dbReference type="NCBI Taxonomy" id="1810919"/>
    <lineage>
        <taxon>Eukaryota</taxon>
        <taxon>Fungi</taxon>
        <taxon>Dikarya</taxon>
        <taxon>Ascomycota</taxon>
        <taxon>Pezizomycotina</taxon>
        <taxon>Eurotiomycetes</taxon>
        <taxon>Eurotiomycetidae</taxon>
        <taxon>Eurotiales</taxon>
        <taxon>Aspergillaceae</taxon>
        <taxon>Aspergillus</taxon>
        <taxon>Aspergillus subgen. Nidulantes</taxon>
    </lineage>
</organism>
<reference evidence="2 3" key="1">
    <citation type="journal article" date="2018" name="IMA Fungus">
        <title>IMA Genome-F 9: Draft genome sequence of Annulohypoxylon stygium, Aspergillus mulundensis, Berkeleyomyces basicola (syn. Thielaviopsis basicola), Ceratocystis smalleyi, two Cercospora beticola strains, Coleophoma cylindrospora, Fusarium fracticaudum, Phialophora cf. hyalina, and Morchella septimelata.</title>
        <authorList>
            <person name="Wingfield B.D."/>
            <person name="Bills G.F."/>
            <person name="Dong Y."/>
            <person name="Huang W."/>
            <person name="Nel W.J."/>
            <person name="Swalarsk-Parry B.S."/>
            <person name="Vaghefi N."/>
            <person name="Wilken P.M."/>
            <person name="An Z."/>
            <person name="de Beer Z.W."/>
            <person name="De Vos L."/>
            <person name="Chen L."/>
            <person name="Duong T.A."/>
            <person name="Gao Y."/>
            <person name="Hammerbacher A."/>
            <person name="Kikkert J.R."/>
            <person name="Li Y."/>
            <person name="Li H."/>
            <person name="Li K."/>
            <person name="Li Q."/>
            <person name="Liu X."/>
            <person name="Ma X."/>
            <person name="Naidoo K."/>
            <person name="Pethybridge S.J."/>
            <person name="Sun J."/>
            <person name="Steenkamp E.T."/>
            <person name="van der Nest M.A."/>
            <person name="van Wyk S."/>
            <person name="Wingfield M.J."/>
            <person name="Xiong C."/>
            <person name="Yue Q."/>
            <person name="Zhang X."/>
        </authorList>
    </citation>
    <scope>NUCLEOTIDE SEQUENCE [LARGE SCALE GENOMIC DNA]</scope>
    <source>
        <strain evidence="2 3">DSM 5745</strain>
    </source>
</reference>
<dbReference type="Proteomes" id="UP000256690">
    <property type="component" value="Unassembled WGS sequence"/>
</dbReference>
<gene>
    <name evidence="2" type="ORF">DSM5745_02327</name>
</gene>
<proteinExistence type="predicted"/>
<evidence type="ECO:0000313" key="2">
    <source>
        <dbReference type="EMBL" id="RDW90552.1"/>
    </source>
</evidence>
<keyword evidence="1" id="KW-0732">Signal</keyword>
<dbReference type="RefSeq" id="XP_026607506.1">
    <property type="nucleotide sequence ID" value="XM_026744343.1"/>
</dbReference>
<feature type="chain" id="PRO_5017671649" evidence="1">
    <location>
        <begin position="21"/>
        <end position="158"/>
    </location>
</feature>
<evidence type="ECO:0000313" key="3">
    <source>
        <dbReference type="Proteomes" id="UP000256690"/>
    </source>
</evidence>
<dbReference type="GeneID" id="38112697"/>
<protein>
    <submittedName>
        <fullName evidence="2">Uncharacterized protein</fullName>
    </submittedName>
</protein>
<name>A0A3D8SW57_9EURO</name>
<feature type="signal peptide" evidence="1">
    <location>
        <begin position="1"/>
        <end position="20"/>
    </location>
</feature>
<keyword evidence="3" id="KW-1185">Reference proteome</keyword>
<dbReference type="EMBL" id="PVWQ01000002">
    <property type="protein sequence ID" value="RDW90552.1"/>
    <property type="molecule type" value="Genomic_DNA"/>
</dbReference>